<evidence type="ECO:0000313" key="2">
    <source>
        <dbReference type="Proteomes" id="UP000007151"/>
    </source>
</evidence>
<keyword evidence="2" id="KW-1185">Reference proteome</keyword>
<accession>A0A212F997</accession>
<protein>
    <submittedName>
        <fullName evidence="1">Uncharacterized protein</fullName>
    </submittedName>
</protein>
<comment type="caution">
    <text evidence="1">The sequence shown here is derived from an EMBL/GenBank/DDBJ whole genome shotgun (WGS) entry which is preliminary data.</text>
</comment>
<dbReference type="EMBL" id="AGBW02009625">
    <property type="protein sequence ID" value="OWR50298.1"/>
    <property type="molecule type" value="Genomic_DNA"/>
</dbReference>
<organism evidence="1 2">
    <name type="scientific">Danaus plexippus plexippus</name>
    <dbReference type="NCBI Taxonomy" id="278856"/>
    <lineage>
        <taxon>Eukaryota</taxon>
        <taxon>Metazoa</taxon>
        <taxon>Ecdysozoa</taxon>
        <taxon>Arthropoda</taxon>
        <taxon>Hexapoda</taxon>
        <taxon>Insecta</taxon>
        <taxon>Pterygota</taxon>
        <taxon>Neoptera</taxon>
        <taxon>Endopterygota</taxon>
        <taxon>Lepidoptera</taxon>
        <taxon>Glossata</taxon>
        <taxon>Ditrysia</taxon>
        <taxon>Papilionoidea</taxon>
        <taxon>Nymphalidae</taxon>
        <taxon>Danainae</taxon>
        <taxon>Danaini</taxon>
        <taxon>Danaina</taxon>
        <taxon>Danaus</taxon>
        <taxon>Danaus</taxon>
    </lineage>
</organism>
<sequence length="48" mass="5968">MEIREEIDGECPNDMNQEQEWQRRCCEREHRNKTLTKKIDIKKNVHRV</sequence>
<evidence type="ECO:0000313" key="1">
    <source>
        <dbReference type="EMBL" id="OWR50298.1"/>
    </source>
</evidence>
<dbReference type="AlphaFoldDB" id="A0A212F997"/>
<reference evidence="1 2" key="1">
    <citation type="journal article" date="2011" name="Cell">
        <title>The monarch butterfly genome yields insights into long-distance migration.</title>
        <authorList>
            <person name="Zhan S."/>
            <person name="Merlin C."/>
            <person name="Boore J.L."/>
            <person name="Reppert S.M."/>
        </authorList>
    </citation>
    <scope>NUCLEOTIDE SEQUENCE [LARGE SCALE GENOMIC DNA]</scope>
    <source>
        <strain evidence="1">F-2</strain>
    </source>
</reference>
<proteinExistence type="predicted"/>
<name>A0A212F997_DANPL</name>
<gene>
    <name evidence="1" type="ORF">KGM_212470</name>
</gene>
<dbReference type="KEGG" id="dpl:KGM_212470"/>
<dbReference type="InParanoid" id="A0A212F997"/>
<dbReference type="Proteomes" id="UP000007151">
    <property type="component" value="Unassembled WGS sequence"/>
</dbReference>